<dbReference type="Gene3D" id="3.60.120.10">
    <property type="entry name" value="Anthranilate synthase"/>
    <property type="match status" value="1"/>
</dbReference>
<dbReference type="Proteomes" id="UP000571950">
    <property type="component" value="Unassembled WGS sequence"/>
</dbReference>
<comment type="catalytic activity">
    <reaction evidence="1">
        <text>chorismate = isochorismate</text>
        <dbReference type="Rhea" id="RHEA:18985"/>
        <dbReference type="ChEBI" id="CHEBI:29748"/>
        <dbReference type="ChEBI" id="CHEBI:29780"/>
        <dbReference type="EC" id="5.4.4.2"/>
    </reaction>
</comment>
<reference evidence="7 8" key="1">
    <citation type="submission" date="2020-08" db="EMBL/GenBank/DDBJ databases">
        <title>Genomic Encyclopedia of Type Strains, Phase IV (KMG-IV): sequencing the most valuable type-strain genomes for metagenomic binning, comparative biology and taxonomic classification.</title>
        <authorList>
            <person name="Goeker M."/>
        </authorList>
    </citation>
    <scope>NUCLEOTIDE SEQUENCE [LARGE SCALE GENOMIC DNA]</scope>
    <source>
        <strain evidence="7 8">DSM 26189</strain>
    </source>
</reference>
<dbReference type="InterPro" id="IPR004561">
    <property type="entry name" value="IsoChor_synthase"/>
</dbReference>
<accession>A0A7W6BMM6</accession>
<proteinExistence type="inferred from homology"/>
<keyword evidence="8" id="KW-1185">Reference proteome</keyword>
<name>A0A7W6BMM6_9SPHN</name>
<dbReference type="InterPro" id="IPR005801">
    <property type="entry name" value="ADC_synthase"/>
</dbReference>
<evidence type="ECO:0000313" key="7">
    <source>
        <dbReference type="EMBL" id="MBB3928639.1"/>
    </source>
</evidence>
<dbReference type="InterPro" id="IPR015890">
    <property type="entry name" value="Chorismate_C"/>
</dbReference>
<evidence type="ECO:0000256" key="2">
    <source>
        <dbReference type="ARBA" id="ARBA00005297"/>
    </source>
</evidence>
<evidence type="ECO:0000256" key="3">
    <source>
        <dbReference type="ARBA" id="ARBA00012824"/>
    </source>
</evidence>
<organism evidence="7 8">
    <name type="scientific">Sphingobium jiangsuense</name>
    <dbReference type="NCBI Taxonomy" id="870476"/>
    <lineage>
        <taxon>Bacteria</taxon>
        <taxon>Pseudomonadati</taxon>
        <taxon>Pseudomonadota</taxon>
        <taxon>Alphaproteobacteria</taxon>
        <taxon>Sphingomonadales</taxon>
        <taxon>Sphingomonadaceae</taxon>
        <taxon>Sphingobium</taxon>
    </lineage>
</organism>
<keyword evidence="4 7" id="KW-0413">Isomerase</keyword>
<dbReference type="GO" id="GO:0009697">
    <property type="term" value="P:salicylic acid biosynthetic process"/>
    <property type="evidence" value="ECO:0007669"/>
    <property type="project" value="TreeGrafter"/>
</dbReference>
<feature type="domain" description="Chorismate-utilising enzyme C-terminal" evidence="6">
    <location>
        <begin position="74"/>
        <end position="333"/>
    </location>
</feature>
<comment type="similarity">
    <text evidence="2">Belongs to the isochorismate synthase family.</text>
</comment>
<evidence type="ECO:0000313" key="8">
    <source>
        <dbReference type="Proteomes" id="UP000571950"/>
    </source>
</evidence>
<dbReference type="PANTHER" id="PTHR42839">
    <property type="entry name" value="ISOCHORISMATE SYNTHASE ENTC"/>
    <property type="match status" value="1"/>
</dbReference>
<evidence type="ECO:0000256" key="1">
    <source>
        <dbReference type="ARBA" id="ARBA00000799"/>
    </source>
</evidence>
<evidence type="ECO:0000256" key="5">
    <source>
        <dbReference type="ARBA" id="ARBA00041564"/>
    </source>
</evidence>
<gene>
    <name evidence="7" type="ORF">GGR43_004384</name>
</gene>
<dbReference type="PANTHER" id="PTHR42839:SF2">
    <property type="entry name" value="ISOCHORISMATE SYNTHASE ENTC"/>
    <property type="match status" value="1"/>
</dbReference>
<protein>
    <recommendedName>
        <fullName evidence="3">isochorismate synthase</fullName>
        <ecNumber evidence="3">5.4.4.2</ecNumber>
    </recommendedName>
    <alternativeName>
        <fullName evidence="5">Isochorismate mutase</fullName>
    </alternativeName>
</protein>
<evidence type="ECO:0000256" key="4">
    <source>
        <dbReference type="ARBA" id="ARBA00023235"/>
    </source>
</evidence>
<sequence>MDALEAATRAWFASDVEGKDGLLVGAMPFDRAGPVVLVQPEQVEWGTGGDGALPAAAPSGIAIGGLSECPPASVYADRVRHVLHDMAASGGALRKVVLARGLRIEAGAPVDPFAIVARLAADESVTTFLADLAAEGAGGATLVGATPELLLSRRGRTVLSHPLAGSARRHAGEAEDRQAADALLRSEKDRREHALVVEAILDLLAPHCARLGTPEGTGLRSTATMWHLGTRIEGELKSDDAPSAAGLAALLHPTPAVGGYPRDAALEVIRGLEPEGRGYYAGALGWVDARGDGEWHVTLRCALVEGGSLMLHAGAGIVPGSDPDAEVAETAAKFRAMLQALGVDERDAVLEKVA</sequence>
<dbReference type="NCBIfam" id="TIGR00543">
    <property type="entry name" value="isochor_syn"/>
    <property type="match status" value="1"/>
</dbReference>
<evidence type="ECO:0000259" key="6">
    <source>
        <dbReference type="Pfam" id="PF00425"/>
    </source>
</evidence>
<comment type="caution">
    <text evidence="7">The sequence shown here is derived from an EMBL/GenBank/DDBJ whole genome shotgun (WGS) entry which is preliminary data.</text>
</comment>
<dbReference type="SUPFAM" id="SSF56322">
    <property type="entry name" value="ADC synthase"/>
    <property type="match status" value="1"/>
</dbReference>
<dbReference type="RefSeq" id="WP_223177570.1">
    <property type="nucleotide sequence ID" value="NZ_BSPS01000049.1"/>
</dbReference>
<dbReference type="Pfam" id="PF00425">
    <property type="entry name" value="Chorismate_bind"/>
    <property type="match status" value="1"/>
</dbReference>
<dbReference type="EMBL" id="JACIDT010000029">
    <property type="protein sequence ID" value="MBB3928639.1"/>
    <property type="molecule type" value="Genomic_DNA"/>
</dbReference>
<dbReference type="AlphaFoldDB" id="A0A7W6BMM6"/>
<dbReference type="GO" id="GO:0008909">
    <property type="term" value="F:isochorismate synthase activity"/>
    <property type="evidence" value="ECO:0007669"/>
    <property type="project" value="UniProtKB-EC"/>
</dbReference>
<dbReference type="EC" id="5.4.4.2" evidence="3"/>